<evidence type="ECO:0000313" key="3">
    <source>
        <dbReference type="Proteomes" id="UP000266861"/>
    </source>
</evidence>
<organism evidence="2 3">
    <name type="scientific">Diversispora epigaea</name>
    <dbReference type="NCBI Taxonomy" id="1348612"/>
    <lineage>
        <taxon>Eukaryota</taxon>
        <taxon>Fungi</taxon>
        <taxon>Fungi incertae sedis</taxon>
        <taxon>Mucoromycota</taxon>
        <taxon>Glomeromycotina</taxon>
        <taxon>Glomeromycetes</taxon>
        <taxon>Diversisporales</taxon>
        <taxon>Diversisporaceae</taxon>
        <taxon>Diversispora</taxon>
    </lineage>
</organism>
<dbReference type="EMBL" id="PQFF01000387">
    <property type="protein sequence ID" value="RHZ53629.1"/>
    <property type="molecule type" value="Genomic_DNA"/>
</dbReference>
<protein>
    <recommendedName>
        <fullName evidence="1">BTB domain-containing protein</fullName>
    </recommendedName>
</protein>
<dbReference type="Gene3D" id="3.30.710.10">
    <property type="entry name" value="Potassium Channel Kv1.1, Chain A"/>
    <property type="match status" value="1"/>
</dbReference>
<keyword evidence="3" id="KW-1185">Reference proteome</keyword>
<evidence type="ECO:0000313" key="2">
    <source>
        <dbReference type="EMBL" id="RHZ53629.1"/>
    </source>
</evidence>
<accession>A0A397GTN7</accession>
<dbReference type="CDD" id="cd18186">
    <property type="entry name" value="BTB_POZ_ZBTB_KLHL-like"/>
    <property type="match status" value="1"/>
</dbReference>
<dbReference type="OrthoDB" id="1022638at2759"/>
<dbReference type="AlphaFoldDB" id="A0A397GTN7"/>
<dbReference type="Pfam" id="PF00651">
    <property type="entry name" value="BTB"/>
    <property type="match status" value="1"/>
</dbReference>
<sequence length="579" mass="68036">MKLRKLKSGSGGCEKKIYEILGDYNPLAWDNSTEGIYMETNDSFIFSLKNGNIQNSILSRVKDQYSDSALYYYNSKNQKKYGPRFGNCEFLLQSDFSELINDKKEYNVTIEVDKEENKKSFTSHSVVLRHRSTYFTKELENTFTNENHVKTIIKPNVSAQIFEIILKNIETKIIYELMIVANELEFEELPGELESYLVESKASWLRTHFSRIYHSIFDRNKCNEFKEEIKIWDYVIKWGIAQNLTLPTNLKEWSKENFETLKTTLQQCLPLIRYFHISEKDVWERLKPYRKILGTQLWDDLNQQFIFPNQTVKSLVLPARIISNPELPQRINESISTIINEEHVAEISSWIDRKSTIYSLTNVPYKFQLILRGSKDGFQQKTFWNMDILDNSNAKAIFMETNDSFIFSLKNGNIQNSILSRVKDQYSDSALYYYDSNRSNVNDFTKDKECLCLYDERIRNLDYVIKWGTAQNSTLPEKNAMERFLTLPDRLIKSIILPPRLVLKQELPARVIESFSAIINEEHTVMISLWINDQPTSYSSRNIPYGFQLILQKIKETDKIIGGFNPLAWDKTEKWMETK</sequence>
<dbReference type="InterPro" id="IPR000210">
    <property type="entry name" value="BTB/POZ_dom"/>
</dbReference>
<gene>
    <name evidence="2" type="ORF">Glove_440g16</name>
</gene>
<dbReference type="PROSITE" id="PS50097">
    <property type="entry name" value="BTB"/>
    <property type="match status" value="1"/>
</dbReference>
<dbReference type="SUPFAM" id="SSF54695">
    <property type="entry name" value="POZ domain"/>
    <property type="match status" value="1"/>
</dbReference>
<evidence type="ECO:0000259" key="1">
    <source>
        <dbReference type="PROSITE" id="PS50097"/>
    </source>
</evidence>
<feature type="domain" description="BTB" evidence="1">
    <location>
        <begin position="106"/>
        <end position="171"/>
    </location>
</feature>
<comment type="caution">
    <text evidence="2">The sequence shown here is derived from an EMBL/GenBank/DDBJ whole genome shotgun (WGS) entry which is preliminary data.</text>
</comment>
<name>A0A397GTN7_9GLOM</name>
<proteinExistence type="predicted"/>
<reference evidence="2 3" key="1">
    <citation type="submission" date="2018-08" db="EMBL/GenBank/DDBJ databases">
        <title>Genome and evolution of the arbuscular mycorrhizal fungus Diversispora epigaea (formerly Glomus versiforme) and its bacterial endosymbionts.</title>
        <authorList>
            <person name="Sun X."/>
            <person name="Fei Z."/>
            <person name="Harrison M."/>
        </authorList>
    </citation>
    <scope>NUCLEOTIDE SEQUENCE [LARGE SCALE GENOMIC DNA]</scope>
    <source>
        <strain evidence="2 3">IT104</strain>
    </source>
</reference>
<dbReference type="Proteomes" id="UP000266861">
    <property type="component" value="Unassembled WGS sequence"/>
</dbReference>
<dbReference type="InterPro" id="IPR011333">
    <property type="entry name" value="SKP1/BTB/POZ_sf"/>
</dbReference>